<dbReference type="EMBL" id="RBAH01000058">
    <property type="protein sequence ID" value="RKN60376.1"/>
    <property type="molecule type" value="Genomic_DNA"/>
</dbReference>
<keyword evidence="6" id="KW-0228">DNA excision</keyword>
<comment type="caution">
    <text evidence="15">The sequence shown here is derived from an EMBL/GenBank/DDBJ whole genome shotgun (WGS) entry which is preliminary data.</text>
</comment>
<protein>
    <recommendedName>
        <fullName evidence="12">UvrABC system protein A</fullName>
    </recommendedName>
    <alternativeName>
        <fullName evidence="13">Excinuclease ABC subunit A</fullName>
    </alternativeName>
</protein>
<evidence type="ECO:0000256" key="5">
    <source>
        <dbReference type="ARBA" id="ARBA00022763"/>
    </source>
</evidence>
<dbReference type="Gene3D" id="1.20.1580.10">
    <property type="entry name" value="ABC transporter ATPase like domain"/>
    <property type="match status" value="3"/>
</dbReference>
<evidence type="ECO:0000256" key="9">
    <source>
        <dbReference type="ARBA" id="ARBA00023125"/>
    </source>
</evidence>
<evidence type="ECO:0000256" key="10">
    <source>
        <dbReference type="ARBA" id="ARBA00023204"/>
    </source>
</evidence>
<dbReference type="InterPro" id="IPR017871">
    <property type="entry name" value="ABC_transporter-like_CS"/>
</dbReference>
<evidence type="ECO:0000256" key="4">
    <source>
        <dbReference type="ARBA" id="ARBA00022741"/>
    </source>
</evidence>
<organism evidence="15 16">
    <name type="scientific">Paenibacillus ginsengarvi</name>
    <dbReference type="NCBI Taxonomy" id="400777"/>
    <lineage>
        <taxon>Bacteria</taxon>
        <taxon>Bacillati</taxon>
        <taxon>Bacillota</taxon>
        <taxon>Bacilli</taxon>
        <taxon>Bacillales</taxon>
        <taxon>Paenibacillaceae</taxon>
        <taxon>Paenibacillus</taxon>
    </lineage>
</organism>
<dbReference type="AlphaFoldDB" id="A0A3B0AMY6"/>
<dbReference type="Gene3D" id="1.10.8.280">
    <property type="entry name" value="ABC transporter ATPase domain-like"/>
    <property type="match status" value="1"/>
</dbReference>
<dbReference type="RefSeq" id="WP_120752061.1">
    <property type="nucleotide sequence ID" value="NZ_RBAH01000058.1"/>
</dbReference>
<dbReference type="InterPro" id="IPR027417">
    <property type="entry name" value="P-loop_NTPase"/>
</dbReference>
<name>A0A3B0AMY6_9BACL</name>
<evidence type="ECO:0000256" key="3">
    <source>
        <dbReference type="ARBA" id="ARBA00022737"/>
    </source>
</evidence>
<dbReference type="PANTHER" id="PTHR43152">
    <property type="entry name" value="UVRABC SYSTEM PROTEIN A"/>
    <property type="match status" value="1"/>
</dbReference>
<comment type="similarity">
    <text evidence="11">Belongs to the ABC transporter superfamily. UvrA family.</text>
</comment>
<dbReference type="GO" id="GO:0005524">
    <property type="term" value="F:ATP binding"/>
    <property type="evidence" value="ECO:0007669"/>
    <property type="project" value="UniProtKB-KW"/>
</dbReference>
<dbReference type="PANTHER" id="PTHR43152:SF3">
    <property type="entry name" value="UVRABC SYSTEM PROTEIN A"/>
    <property type="match status" value="1"/>
</dbReference>
<accession>A0A3B0AMY6</accession>
<dbReference type="SMART" id="SM00382">
    <property type="entry name" value="AAA"/>
    <property type="match status" value="2"/>
</dbReference>
<dbReference type="InterPro" id="IPR003593">
    <property type="entry name" value="AAA+_ATPase"/>
</dbReference>
<keyword evidence="2" id="KW-0963">Cytoplasm</keyword>
<dbReference type="PROSITE" id="PS50893">
    <property type="entry name" value="ABC_TRANSPORTER_2"/>
    <property type="match status" value="1"/>
</dbReference>
<dbReference type="SUPFAM" id="SSF52540">
    <property type="entry name" value="P-loop containing nucleoside triphosphate hydrolases"/>
    <property type="match status" value="2"/>
</dbReference>
<evidence type="ECO:0000256" key="1">
    <source>
        <dbReference type="ARBA" id="ARBA00004496"/>
    </source>
</evidence>
<evidence type="ECO:0000256" key="8">
    <source>
        <dbReference type="ARBA" id="ARBA00022881"/>
    </source>
</evidence>
<evidence type="ECO:0000256" key="2">
    <source>
        <dbReference type="ARBA" id="ARBA00022490"/>
    </source>
</evidence>
<comment type="subcellular location">
    <subcellularLocation>
        <location evidence="1">Cytoplasm</location>
    </subcellularLocation>
</comment>
<dbReference type="PROSITE" id="PS00211">
    <property type="entry name" value="ABC_TRANSPORTER_1"/>
    <property type="match status" value="1"/>
</dbReference>
<evidence type="ECO:0000256" key="7">
    <source>
        <dbReference type="ARBA" id="ARBA00022840"/>
    </source>
</evidence>
<dbReference type="OrthoDB" id="9809851at2"/>
<dbReference type="Gene3D" id="3.40.50.300">
    <property type="entry name" value="P-loop containing nucleotide triphosphate hydrolases"/>
    <property type="match status" value="3"/>
</dbReference>
<sequence length="793" mass="86911">MDNIQVIGAAIHNLKKVNVTLPKGSLTVLTGVSGSGKSSLAFDILFEEGRRRYFHAIGIQNDGQAKSGEAPFAVIRGLPPAIAVEQRTIRQTNPRSIVGTRTKLLDSVKWLYAIEGVDVYGQKSGLPVETFSFNHLEGLCPICEGRGYHIYLDEKRVIRDPRKRLEQICIEGRDFGKQLVKHLPAFAALLGYSDWKKLTFQNLSEEARRAFLHGNEQFVGYIPFIRSKITTPKRKVLFEQLFASRTTCEACEGYRLGESARGVFLRGKHIGQICSMPFAELGAFMRSIKLEALTAEGSLLVSRILWKIGLIEQVGLSYLTMLRTIPSLSGGELQRLFLMHHLQSEFDSLLYIFDEPTAGLHESEKQALIEKMRTLTEAGNTVIVVEHDADVIRASDYVVELGPGAGVHGGTVLYEGAPEGLPRSDTSVLGPYLSNARTLPMKRVEQYREVNANRDRLILRHASLNNLQNLTVEIPLGVLVGIAGKSGSGKSTLISGTLVPLLEYHLNAGEGVDEIEGSEGGVRLDTLGWLDGWEAIDQCIVVSQAPIGRSRMSTPITYIEIWDKIRDLFASQPEAQMRGYTAGHFSFNTELGACSACSGEGFESMDLGAIGIFDRTCPMCEGTRYRREILEVTYKGRSIHDILSMSAEHACELFDDQRSIRSALAMMIKIGLGYLTLGQPAPTLSGGEAQRLKLAKALGKPCKSGVIYMLDEPTTGLGATDIEKLLLLLDELVEQGSSVIVTEHEPNILAYCDWLIEMGPGSGDQGGRLLAAGSPHELSQNSSSLIGPYLPMV</sequence>
<dbReference type="GO" id="GO:0016887">
    <property type="term" value="F:ATP hydrolysis activity"/>
    <property type="evidence" value="ECO:0007669"/>
    <property type="project" value="InterPro"/>
</dbReference>
<evidence type="ECO:0000313" key="16">
    <source>
        <dbReference type="Proteomes" id="UP000282311"/>
    </source>
</evidence>
<keyword evidence="8" id="KW-0267">Excision nuclease</keyword>
<keyword evidence="4" id="KW-0547">Nucleotide-binding</keyword>
<dbReference type="Proteomes" id="UP000282311">
    <property type="component" value="Unassembled WGS sequence"/>
</dbReference>
<keyword evidence="10" id="KW-0234">DNA repair</keyword>
<keyword evidence="5" id="KW-0227">DNA damage</keyword>
<feature type="domain" description="ABC transporter" evidence="14">
    <location>
        <begin position="447"/>
        <end position="785"/>
    </location>
</feature>
<dbReference type="GO" id="GO:0005737">
    <property type="term" value="C:cytoplasm"/>
    <property type="evidence" value="ECO:0007669"/>
    <property type="project" value="UniProtKB-SubCell"/>
</dbReference>
<dbReference type="GO" id="GO:0004518">
    <property type="term" value="F:nuclease activity"/>
    <property type="evidence" value="ECO:0007669"/>
    <property type="project" value="UniProtKB-KW"/>
</dbReference>
<dbReference type="GO" id="GO:0003677">
    <property type="term" value="F:DNA binding"/>
    <property type="evidence" value="ECO:0007669"/>
    <property type="project" value="UniProtKB-KW"/>
</dbReference>
<evidence type="ECO:0000256" key="6">
    <source>
        <dbReference type="ARBA" id="ARBA00022769"/>
    </source>
</evidence>
<evidence type="ECO:0000256" key="11">
    <source>
        <dbReference type="ARBA" id="ARBA00038000"/>
    </source>
</evidence>
<evidence type="ECO:0000256" key="12">
    <source>
        <dbReference type="ARBA" id="ARBA00039316"/>
    </source>
</evidence>
<keyword evidence="16" id="KW-1185">Reference proteome</keyword>
<gene>
    <name evidence="15" type="ORF">D7M11_35830</name>
</gene>
<keyword evidence="7" id="KW-0067">ATP-binding</keyword>
<keyword evidence="9" id="KW-0238">DNA-binding</keyword>
<dbReference type="InterPro" id="IPR003439">
    <property type="entry name" value="ABC_transporter-like_ATP-bd"/>
</dbReference>
<evidence type="ECO:0000256" key="13">
    <source>
        <dbReference type="ARBA" id="ARBA00042156"/>
    </source>
</evidence>
<proteinExistence type="inferred from homology"/>
<evidence type="ECO:0000259" key="14">
    <source>
        <dbReference type="PROSITE" id="PS50893"/>
    </source>
</evidence>
<reference evidence="15 16" key="1">
    <citation type="journal article" date="2007" name="Int. J. Syst. Evol. Microbiol.">
        <title>Paenibacillus ginsengarvi sp. nov., isolated from soil from ginseng cultivation.</title>
        <authorList>
            <person name="Yoon M.H."/>
            <person name="Ten L.N."/>
            <person name="Im W.T."/>
        </authorList>
    </citation>
    <scope>NUCLEOTIDE SEQUENCE [LARGE SCALE GENOMIC DNA]</scope>
    <source>
        <strain evidence="15 16">KCTC 13059</strain>
    </source>
</reference>
<keyword evidence="3" id="KW-0677">Repeat</keyword>
<evidence type="ECO:0000313" key="15">
    <source>
        <dbReference type="EMBL" id="RKN60376.1"/>
    </source>
</evidence>
<dbReference type="GO" id="GO:0006281">
    <property type="term" value="P:DNA repair"/>
    <property type="evidence" value="ECO:0007669"/>
    <property type="project" value="UniProtKB-KW"/>
</dbReference>